<dbReference type="GO" id="GO:0043161">
    <property type="term" value="P:proteasome-mediated ubiquitin-dependent protein catabolic process"/>
    <property type="evidence" value="ECO:0007669"/>
    <property type="project" value="TreeGrafter"/>
</dbReference>
<dbReference type="Gene3D" id="1.25.10.10">
    <property type="entry name" value="Leucine-rich Repeat Variant"/>
    <property type="match status" value="1"/>
</dbReference>
<comment type="catalytic activity">
    <reaction evidence="1">
        <text>S-ubiquitinyl-[E2 ubiquitin-conjugating enzyme]-L-cysteine + [acceptor protein]-L-lysine = [E2 ubiquitin-conjugating enzyme]-L-cysteine + N(6)-ubiquitinyl-[acceptor protein]-L-lysine.</text>
        <dbReference type="EC" id="2.3.2.26"/>
    </reaction>
</comment>
<feature type="region of interest" description="Disordered" evidence="7">
    <location>
        <begin position="114"/>
        <end position="133"/>
    </location>
</feature>
<dbReference type="SMART" id="SM00119">
    <property type="entry name" value="HECTc"/>
    <property type="match status" value="1"/>
</dbReference>
<sequence length="1449" mass="164116">MNRDYDDDGDFVIRSGTSQREISESEHDESEDSREYDYAEEDDENENNEDEELSSERTNDLREEANEELEEDHENEEGHSNAGSSTANHRAFGNETHRTPASLQQMLGFLSQSMESNGSTREQGSSSLPGLRNRQGRRVEIADIFPEMFGFAGSGPIFGPNRANPHISQLLGNIAACHEDPFVAQESLREISEQLLMMNSIAAERAIPQEELLKNVIQILESPRLQDQLELQMVAGRCLYNLFEVNPSIIEVAVDLDVIAALRGKLLEISYIDLAEQVLETLEIISRLHGREILESGTLTVCLQYLDFFTLHAQRKSLTIVVNSCTRARIQDFTEIASVMPILKQVFMNYSDSVLLLKVFDGLYGICSSLNKERERLTQLFDSDLVEKVMQLTINGETKLETRLKAFDVLTQLVLCSRTFAAQMIRSQNVANLILSSIDGYKKNQKSPLHERIMFAPKSLLTCIARFLMCLLPVEEHPVFSNYDGFEKRLPGLDHDIEQLLTEVIPILVEIYDNAVDFQIRKYVLVALARTVSSSIPSASFMANKRVISLIASSFSRNERLFQDSDLTDKESGTLLVGCASFSRTLIERNPAEYLPAFQREGVFEMIDTLLEGLSLKFIEDNSPQDENCSQSPAEEVLSEDSNDHYDGDDFDMEFDGYEGLGQVKPRKIPFNVLKQLKLHGLKSALAENLKIMSSISQKDQFLSTELNEISHLVKKLQNLVIRSNTYEAWLSVWKNVRNKLFSPKFVISSFEFMSTGLASEMSKIIADNVSRGSFCESALIDAFGDDLSSFVQLLQSSLTRIECLSLMDCGLHGEEGRSASLGKQMKLKLEYDGDFETDKIPINLRSITVGIHCVASFKSLNDFLKHRILQSRIMSASSPLVAIGPEETTGIDGWNFAFFVEDKECDYQDTLFGPIFRTYFKNENDRRRLWTDLHVLKFRKIVGSVRETRPLKEFYAEQADLGTDEKQAYDLMMILKALRKSSLGSESFINSKISAKLSCQLDEPLIVASGCIPEWCTVVTQQYPFLFPLELRMFYLQSTSFGYARLIQIWKDRMGGDKGERGENVLHQLGRPTRHKLKISRDNMFLSALKIFSKYGSSPNILEIEYLEEVGTGLGPTMEFYAIISREFAKKSLGLWRSDQYPLNKQDELVEGLLFPAPLRASKDQKGTLELFKQLGAFVARSMLDNRILDFRFNVAFFELAHLYADGENLSLDQIGPTFSLMHKVDPQLTKSLQFLLEHKDNDILESLSLTFRLPGYDLDLIPNGTNFAVTKDNLTEYIDLVIDQMLGAGVEKQIRSFTDGFSQAFPYRSLLILTPEELTELFGRVEEDWSPETLLAHVEADHGYTQDSDIIHDLISLMTSFSAQERRFFLQFLTGSPKLPLGGFKSLSPKLTVVRKHTEENMTADEYLPSVMTCANYLKLPMYSDRDILRSRIIQAMTEGSGAFLLS</sequence>
<evidence type="ECO:0000313" key="9">
    <source>
        <dbReference type="EMBL" id="CEP60902.1"/>
    </source>
</evidence>
<organism evidence="9 10">
    <name type="scientific">Lachancea lanzarotensis</name>
    <dbReference type="NCBI Taxonomy" id="1245769"/>
    <lineage>
        <taxon>Eukaryota</taxon>
        <taxon>Fungi</taxon>
        <taxon>Dikarya</taxon>
        <taxon>Ascomycota</taxon>
        <taxon>Saccharomycotina</taxon>
        <taxon>Saccharomycetes</taxon>
        <taxon>Saccharomycetales</taxon>
        <taxon>Saccharomycetaceae</taxon>
        <taxon>Lachancea</taxon>
    </lineage>
</organism>
<dbReference type="GO" id="GO:1904855">
    <property type="term" value="F:proteasome regulatory particle binding"/>
    <property type="evidence" value="ECO:0007669"/>
    <property type="project" value="EnsemblFungi"/>
</dbReference>
<dbReference type="InterPro" id="IPR016024">
    <property type="entry name" value="ARM-type_fold"/>
</dbReference>
<evidence type="ECO:0000259" key="8">
    <source>
        <dbReference type="PROSITE" id="PS50237"/>
    </source>
</evidence>
<evidence type="ECO:0000256" key="4">
    <source>
        <dbReference type="ARBA" id="ARBA00022679"/>
    </source>
</evidence>
<reference evidence="9 10" key="1">
    <citation type="submission" date="2014-12" db="EMBL/GenBank/DDBJ databases">
        <authorList>
            <person name="Neuveglise Cecile"/>
        </authorList>
    </citation>
    <scope>NUCLEOTIDE SEQUENCE [LARGE SCALE GENOMIC DNA]</scope>
    <source>
        <strain evidence="9 10">CBS 12615</strain>
    </source>
</reference>
<keyword evidence="5 6" id="KW-0833">Ubl conjugation pathway</keyword>
<protein>
    <recommendedName>
        <fullName evidence="3">HECT-type E3 ubiquitin transferase</fullName>
        <ecNumber evidence="3">2.3.2.26</ecNumber>
    </recommendedName>
</protein>
<feature type="compositionally biased region" description="Acidic residues" evidence="7">
    <location>
        <begin position="65"/>
        <end position="75"/>
    </location>
</feature>
<dbReference type="Pfam" id="PF00632">
    <property type="entry name" value="HECT"/>
    <property type="match status" value="1"/>
</dbReference>
<feature type="compositionally biased region" description="Basic and acidic residues" evidence="7">
    <location>
        <begin position="54"/>
        <end position="64"/>
    </location>
</feature>
<gene>
    <name evidence="9" type="ORF">LALA0_S02e02278g</name>
</gene>
<dbReference type="EMBL" id="LN736361">
    <property type="protein sequence ID" value="CEP60902.1"/>
    <property type="molecule type" value="Genomic_DNA"/>
</dbReference>
<dbReference type="PROSITE" id="PS50237">
    <property type="entry name" value="HECT"/>
    <property type="match status" value="1"/>
</dbReference>
<dbReference type="STRING" id="1245769.A0A0C7N2W3"/>
<comment type="similarity">
    <text evidence="2">Belongs to the UPL family. K-HECT subfamily.</text>
</comment>
<dbReference type="SUPFAM" id="SSF56204">
    <property type="entry name" value="Hect, E3 ligase catalytic domain"/>
    <property type="match status" value="1"/>
</dbReference>
<feature type="compositionally biased region" description="Polar residues" evidence="7">
    <location>
        <begin position="114"/>
        <end position="128"/>
    </location>
</feature>
<feature type="active site" description="Glycyl thioester intermediate" evidence="6">
    <location>
        <position position="1416"/>
    </location>
</feature>
<name>A0A0C7N2W3_9SACH</name>
<dbReference type="GO" id="GO:0061630">
    <property type="term" value="F:ubiquitin protein ligase activity"/>
    <property type="evidence" value="ECO:0007669"/>
    <property type="project" value="UniProtKB-EC"/>
</dbReference>
<feature type="domain" description="HECT" evidence="8">
    <location>
        <begin position="1116"/>
        <end position="1449"/>
    </location>
</feature>
<feature type="region of interest" description="Disordered" evidence="7">
    <location>
        <begin position="622"/>
        <end position="643"/>
    </location>
</feature>
<dbReference type="InterPro" id="IPR000569">
    <property type="entry name" value="HECT_dom"/>
</dbReference>
<dbReference type="InterPro" id="IPR035983">
    <property type="entry name" value="Hect_E3_ubiquitin_ligase"/>
</dbReference>
<dbReference type="GeneID" id="34684312"/>
<evidence type="ECO:0000256" key="2">
    <source>
        <dbReference type="ARBA" id="ARBA00006331"/>
    </source>
</evidence>
<dbReference type="PANTHER" id="PTHR45670:SF1">
    <property type="entry name" value="E3 UBIQUITIN-PROTEIN LIGASE HECTD1"/>
    <property type="match status" value="1"/>
</dbReference>
<dbReference type="OrthoDB" id="423283at2759"/>
<dbReference type="GO" id="GO:0016607">
    <property type="term" value="C:nuclear speck"/>
    <property type="evidence" value="ECO:0007669"/>
    <property type="project" value="TreeGrafter"/>
</dbReference>
<dbReference type="Gene3D" id="3.30.2410.10">
    <property type="entry name" value="Hect, E3 ligase catalytic domain"/>
    <property type="match status" value="1"/>
</dbReference>
<evidence type="ECO:0000256" key="7">
    <source>
        <dbReference type="SAM" id="MobiDB-lite"/>
    </source>
</evidence>
<dbReference type="RefSeq" id="XP_022627140.1">
    <property type="nucleotide sequence ID" value="XM_022773634.1"/>
</dbReference>
<dbReference type="Proteomes" id="UP000054304">
    <property type="component" value="Unassembled WGS sequence"/>
</dbReference>
<evidence type="ECO:0000256" key="5">
    <source>
        <dbReference type="ARBA" id="ARBA00022786"/>
    </source>
</evidence>
<dbReference type="GO" id="GO:0035519">
    <property type="term" value="P:protein K29-linked ubiquitination"/>
    <property type="evidence" value="ECO:0007669"/>
    <property type="project" value="EnsemblFungi"/>
</dbReference>
<accession>A0A0C7N2W3</accession>
<dbReference type="CDD" id="cd00078">
    <property type="entry name" value="HECTc"/>
    <property type="match status" value="1"/>
</dbReference>
<evidence type="ECO:0000313" key="10">
    <source>
        <dbReference type="Proteomes" id="UP000054304"/>
    </source>
</evidence>
<proteinExistence type="inferred from homology"/>
<dbReference type="SUPFAM" id="SSF48371">
    <property type="entry name" value="ARM repeat"/>
    <property type="match status" value="1"/>
</dbReference>
<keyword evidence="4" id="KW-0808">Transferase</keyword>
<evidence type="ECO:0000256" key="1">
    <source>
        <dbReference type="ARBA" id="ARBA00000885"/>
    </source>
</evidence>
<feature type="compositionally biased region" description="Acidic residues" evidence="7">
    <location>
        <begin position="1"/>
        <end position="10"/>
    </location>
</feature>
<evidence type="ECO:0000256" key="3">
    <source>
        <dbReference type="ARBA" id="ARBA00012485"/>
    </source>
</evidence>
<feature type="region of interest" description="Disordered" evidence="7">
    <location>
        <begin position="1"/>
        <end position="92"/>
    </location>
</feature>
<dbReference type="InterPro" id="IPR011989">
    <property type="entry name" value="ARM-like"/>
</dbReference>
<keyword evidence="10" id="KW-1185">Reference proteome</keyword>
<dbReference type="Gene3D" id="3.30.2160.10">
    <property type="entry name" value="Hect, E3 ligase catalytic domain"/>
    <property type="match status" value="1"/>
</dbReference>
<evidence type="ECO:0000256" key="6">
    <source>
        <dbReference type="PROSITE-ProRule" id="PRU00104"/>
    </source>
</evidence>
<dbReference type="Gene3D" id="3.90.1750.10">
    <property type="entry name" value="Hect, E3 ligase catalytic domains"/>
    <property type="match status" value="1"/>
</dbReference>
<dbReference type="PANTHER" id="PTHR45670">
    <property type="entry name" value="E3 UBIQUITIN-PROTEIN LIGASE TRIP12"/>
    <property type="match status" value="1"/>
</dbReference>
<feature type="compositionally biased region" description="Acidic residues" evidence="7">
    <location>
        <begin position="26"/>
        <end position="53"/>
    </location>
</feature>
<dbReference type="InterPro" id="IPR045322">
    <property type="entry name" value="HECTD1/TRIP12-like"/>
</dbReference>
<dbReference type="EC" id="2.3.2.26" evidence="3"/>
<dbReference type="HOGENOM" id="CLU_000366_1_1_1"/>
<dbReference type="GO" id="GO:0010994">
    <property type="term" value="P:free ubiquitin chain polymerization"/>
    <property type="evidence" value="ECO:0007669"/>
    <property type="project" value="EnsemblFungi"/>
</dbReference>